<keyword evidence="3" id="KW-1185">Reference proteome</keyword>
<feature type="non-terminal residue" evidence="2">
    <location>
        <position position="1"/>
    </location>
</feature>
<protein>
    <submittedName>
        <fullName evidence="2">Uncharacterized protein</fullName>
    </submittedName>
</protein>
<gene>
    <name evidence="2" type="ORF">PGLA1383_LOCUS42077</name>
</gene>
<comment type="caution">
    <text evidence="2">The sequence shown here is derived from an EMBL/GenBank/DDBJ whole genome shotgun (WGS) entry which is preliminary data.</text>
</comment>
<dbReference type="InterPro" id="IPR023509">
    <property type="entry name" value="DTD-like_sf"/>
</dbReference>
<dbReference type="Gene3D" id="3.50.80.10">
    <property type="entry name" value="D-tyrosyl-tRNA(Tyr) deacylase"/>
    <property type="match status" value="1"/>
</dbReference>
<dbReference type="AlphaFoldDB" id="A0A813GJ59"/>
<reference evidence="2" key="1">
    <citation type="submission" date="2021-02" db="EMBL/GenBank/DDBJ databases">
        <authorList>
            <person name="Dougan E. K."/>
            <person name="Rhodes N."/>
            <person name="Thang M."/>
            <person name="Chan C."/>
        </authorList>
    </citation>
    <scope>NUCLEOTIDE SEQUENCE</scope>
</reference>
<dbReference type="OMA" id="FRVACVH"/>
<sequence length="243" mass="27104">ERLERVNKARDSMKPLLEVSSHFQNRCETIFSEFRVACVHLRREQDSMDSVQEKQVAWQFLCKLCKDRPFLHDRVHEVLKILMLSPAWMKAFVDDPECKISVLPPGIQEEFRKRAEKAESGELSPTAPPRAAPSEPADACMAMKLTGSMAVVVQRCVRARLLVDEDVGRWAEIGHGLFVAVSFTEHATAEKVVPAARFLLTAKLSKSGGQQGRNTSTFAGDAESVVSLCRRGQEQGILVMPQA</sequence>
<evidence type="ECO:0000256" key="1">
    <source>
        <dbReference type="SAM" id="MobiDB-lite"/>
    </source>
</evidence>
<feature type="non-terminal residue" evidence="2">
    <location>
        <position position="243"/>
    </location>
</feature>
<organism evidence="2 3">
    <name type="scientific">Polarella glacialis</name>
    <name type="common">Dinoflagellate</name>
    <dbReference type="NCBI Taxonomy" id="89957"/>
    <lineage>
        <taxon>Eukaryota</taxon>
        <taxon>Sar</taxon>
        <taxon>Alveolata</taxon>
        <taxon>Dinophyceae</taxon>
        <taxon>Suessiales</taxon>
        <taxon>Suessiaceae</taxon>
        <taxon>Polarella</taxon>
    </lineage>
</organism>
<dbReference type="OrthoDB" id="429220at2759"/>
<dbReference type="SUPFAM" id="SSF69500">
    <property type="entry name" value="DTD-like"/>
    <property type="match status" value="1"/>
</dbReference>
<accession>A0A813GJ59</accession>
<feature type="region of interest" description="Disordered" evidence="1">
    <location>
        <begin position="114"/>
        <end position="135"/>
    </location>
</feature>
<evidence type="ECO:0000313" key="2">
    <source>
        <dbReference type="EMBL" id="CAE8625007.1"/>
    </source>
</evidence>
<dbReference type="EMBL" id="CAJNNV010028551">
    <property type="protein sequence ID" value="CAE8625007.1"/>
    <property type="molecule type" value="Genomic_DNA"/>
</dbReference>
<evidence type="ECO:0000313" key="3">
    <source>
        <dbReference type="Proteomes" id="UP000654075"/>
    </source>
</evidence>
<proteinExistence type="predicted"/>
<name>A0A813GJ59_POLGL</name>
<dbReference type="Proteomes" id="UP000654075">
    <property type="component" value="Unassembled WGS sequence"/>
</dbReference>